<evidence type="ECO:0000313" key="1">
    <source>
        <dbReference type="EMBL" id="SOQ47135.1"/>
    </source>
</evidence>
<dbReference type="EMBL" id="ODYU01005845">
    <property type="protein sequence ID" value="SOQ47135.1"/>
    <property type="molecule type" value="Genomic_DNA"/>
</dbReference>
<name>A0A2H1W215_SPOFR</name>
<proteinExistence type="predicted"/>
<reference evidence="1" key="1">
    <citation type="submission" date="2016-07" db="EMBL/GenBank/DDBJ databases">
        <authorList>
            <person name="Bretaudeau A."/>
        </authorList>
    </citation>
    <scope>NUCLEOTIDE SEQUENCE</scope>
    <source>
        <strain evidence="1">Rice</strain>
        <tissue evidence="1">Whole body</tissue>
    </source>
</reference>
<gene>
    <name evidence="1" type="ORF">SFRICE_028135</name>
</gene>
<sequence>MKITTYTMKLPFFRGGEKSSNTFSRQGVVRGSVRLLLTKTTSFLLLLIEREPRRSIKADRFIMRLVMCSARGVGDERGRQPAQAPDSAVACCRLPLPSAVIATTELRHSRRHRNQ</sequence>
<organism evidence="1">
    <name type="scientific">Spodoptera frugiperda</name>
    <name type="common">Fall armyworm</name>
    <dbReference type="NCBI Taxonomy" id="7108"/>
    <lineage>
        <taxon>Eukaryota</taxon>
        <taxon>Metazoa</taxon>
        <taxon>Ecdysozoa</taxon>
        <taxon>Arthropoda</taxon>
        <taxon>Hexapoda</taxon>
        <taxon>Insecta</taxon>
        <taxon>Pterygota</taxon>
        <taxon>Neoptera</taxon>
        <taxon>Endopterygota</taxon>
        <taxon>Lepidoptera</taxon>
        <taxon>Glossata</taxon>
        <taxon>Ditrysia</taxon>
        <taxon>Noctuoidea</taxon>
        <taxon>Noctuidae</taxon>
        <taxon>Amphipyrinae</taxon>
        <taxon>Spodoptera</taxon>
    </lineage>
</organism>
<dbReference type="AlphaFoldDB" id="A0A2H1W215"/>
<protein>
    <submittedName>
        <fullName evidence="1">SFRICE_028135</fullName>
    </submittedName>
</protein>
<accession>A0A2H1W215</accession>